<dbReference type="FunFam" id="2.30.29.30:FF:000317">
    <property type="entry name" value="Amyloid beta A4 protein-binding family B member"/>
    <property type="match status" value="1"/>
</dbReference>
<dbReference type="GO" id="GO:0005634">
    <property type="term" value="C:nucleus"/>
    <property type="evidence" value="ECO:0007669"/>
    <property type="project" value="TreeGrafter"/>
</dbReference>
<dbReference type="GO" id="GO:0001540">
    <property type="term" value="F:amyloid-beta binding"/>
    <property type="evidence" value="ECO:0007669"/>
    <property type="project" value="InterPro"/>
</dbReference>
<feature type="domain" description="PID" evidence="3">
    <location>
        <begin position="330"/>
        <end position="457"/>
    </location>
</feature>
<dbReference type="CDD" id="cd01271">
    <property type="entry name" value="PTB2_Fe65"/>
    <property type="match status" value="1"/>
</dbReference>
<dbReference type="AlphaFoldDB" id="A0A1W0XA31"/>
<feature type="region of interest" description="Disordered" evidence="2">
    <location>
        <begin position="161"/>
        <end position="191"/>
    </location>
</feature>
<dbReference type="Pfam" id="PF00640">
    <property type="entry name" value="PID"/>
    <property type="match status" value="2"/>
</dbReference>
<dbReference type="SUPFAM" id="SSF50729">
    <property type="entry name" value="PH domain-like"/>
    <property type="match status" value="2"/>
</dbReference>
<dbReference type="PANTHER" id="PTHR14058:SF8">
    <property type="entry name" value="PROTEIN FE65 HOMOLOG"/>
    <property type="match status" value="1"/>
</dbReference>
<evidence type="ECO:0000313" key="5">
    <source>
        <dbReference type="EMBL" id="OQV24353.1"/>
    </source>
</evidence>
<evidence type="ECO:0000256" key="1">
    <source>
        <dbReference type="ARBA" id="ARBA00022737"/>
    </source>
</evidence>
<dbReference type="GO" id="GO:0006355">
    <property type="term" value="P:regulation of DNA-templated transcription"/>
    <property type="evidence" value="ECO:0007669"/>
    <property type="project" value="TreeGrafter"/>
</dbReference>
<feature type="compositionally biased region" description="Acidic residues" evidence="2">
    <location>
        <begin position="182"/>
        <end position="191"/>
    </location>
</feature>
<proteinExistence type="predicted"/>
<reference evidence="6" key="1">
    <citation type="submission" date="2017-01" db="EMBL/GenBank/DDBJ databases">
        <title>Comparative genomics of anhydrobiosis in the tardigrade Hypsibius dujardini.</title>
        <authorList>
            <person name="Yoshida Y."/>
            <person name="Koutsovoulos G."/>
            <person name="Laetsch D."/>
            <person name="Stevens L."/>
            <person name="Kumar S."/>
            <person name="Horikawa D."/>
            <person name="Ishino K."/>
            <person name="Komine S."/>
            <person name="Tomita M."/>
            <person name="Blaxter M."/>
            <person name="Arakawa K."/>
        </authorList>
    </citation>
    <scope>NUCLEOTIDE SEQUENCE [LARGE SCALE GENOMIC DNA]</scope>
    <source>
        <strain evidence="6">Z151</strain>
    </source>
</reference>
<evidence type="ECO:0000259" key="3">
    <source>
        <dbReference type="PROSITE" id="PS01179"/>
    </source>
</evidence>
<keyword evidence="1" id="KW-0677">Repeat</keyword>
<keyword evidence="6" id="KW-1185">Reference proteome</keyword>
<dbReference type="InterPro" id="IPR011993">
    <property type="entry name" value="PH-like_dom_sf"/>
</dbReference>
<protein>
    <submittedName>
        <fullName evidence="5">Protein Fe65-like protein</fullName>
    </submittedName>
</protein>
<dbReference type="InterPro" id="IPR001202">
    <property type="entry name" value="WW_dom"/>
</dbReference>
<evidence type="ECO:0000259" key="4">
    <source>
        <dbReference type="PROSITE" id="PS50020"/>
    </source>
</evidence>
<evidence type="ECO:0000313" key="6">
    <source>
        <dbReference type="Proteomes" id="UP000192578"/>
    </source>
</evidence>
<feature type="compositionally biased region" description="Polar residues" evidence="2">
    <location>
        <begin position="9"/>
        <end position="25"/>
    </location>
</feature>
<dbReference type="OrthoDB" id="5969782at2759"/>
<sequence>MRRSDGVKRQQSQKTSRTNAAVQCVPSRTLSREAASKQLTIFSSGSRCPEKLEKSQCEQLEGLRNPLALVELCPREILFRAAIPAGSIPDHLKSIIGMDQYAGQEYEEDDMMSFANTNYAGTIDTADEYDDDDLEQKEMEFQNLLDHRYQELCQSPDYRSILSGTSETPDIGSTAGEPAQGVDEDGQEEDSDCEEDIYKALDEFYVKIDRNGGGVKRDSSGNNAAKLRQKYPDIDIKDMGVPNQGQGAVSFSPSERDENLPFGWEKHEDDDGPYYWHIKSGTIQRHPPPEVLTSDSEQSANDFPIASETASVSEVSAVSSLDEKYGPKRFPVRSMGWMDIEEDKLTPERSSSAVNRCILDMSAGRNDTLDGVGRWGDGKDIFLELYPDRLCLVDPVESVILHSQPIQTIKVWGVGRDDNRDFAFVARDLQTDTFKCYVLRCDFPARRIARALKEVCQTYIVKHSERSGKRSSASTSKRPHTLSLGRRRGSLLATGNLFPTPTEEPKKVFKVLYVGRRPVKIGVGIEGLHSVIDQLLVECPEDQWVPVSVLVSPSTIGIVTQEDEPEVMAECRVRYLTFLGIGRDDVRSCGFIVHTPEDTFLAHIFACTPSAGPLCKAIEAACKLRYQKFLDAQTKAMEEADSRRIVTPTEKIGAKLRQFFGSVSNHLRTS</sequence>
<dbReference type="InterPro" id="IPR036020">
    <property type="entry name" value="WW_dom_sf"/>
</dbReference>
<feature type="domain" description="WW" evidence="4">
    <location>
        <begin position="258"/>
        <end position="290"/>
    </location>
</feature>
<feature type="domain" description="PID" evidence="3">
    <location>
        <begin position="559"/>
        <end position="640"/>
    </location>
</feature>
<dbReference type="SUPFAM" id="SSF51045">
    <property type="entry name" value="WW domain"/>
    <property type="match status" value="1"/>
</dbReference>
<feature type="region of interest" description="Disordered" evidence="2">
    <location>
        <begin position="1"/>
        <end position="25"/>
    </location>
</feature>
<comment type="caution">
    <text evidence="5">The sequence shown here is derived from an EMBL/GenBank/DDBJ whole genome shotgun (WGS) entry which is preliminary data.</text>
</comment>
<dbReference type="PROSITE" id="PS50020">
    <property type="entry name" value="WW_DOMAIN_2"/>
    <property type="match status" value="1"/>
</dbReference>
<dbReference type="Gene3D" id="2.20.70.10">
    <property type="match status" value="1"/>
</dbReference>
<gene>
    <name evidence="5" type="ORF">BV898_01891</name>
</gene>
<dbReference type="EMBL" id="MTYJ01000007">
    <property type="protein sequence ID" value="OQV24353.1"/>
    <property type="molecule type" value="Genomic_DNA"/>
</dbReference>
<name>A0A1W0XA31_HYPEX</name>
<accession>A0A1W0XA31</accession>
<dbReference type="SMART" id="SM00462">
    <property type="entry name" value="PTB"/>
    <property type="match status" value="2"/>
</dbReference>
<organism evidence="5 6">
    <name type="scientific">Hypsibius exemplaris</name>
    <name type="common">Freshwater tardigrade</name>
    <dbReference type="NCBI Taxonomy" id="2072580"/>
    <lineage>
        <taxon>Eukaryota</taxon>
        <taxon>Metazoa</taxon>
        <taxon>Ecdysozoa</taxon>
        <taxon>Tardigrada</taxon>
        <taxon>Eutardigrada</taxon>
        <taxon>Parachela</taxon>
        <taxon>Hypsibioidea</taxon>
        <taxon>Hypsibiidae</taxon>
        <taxon>Hypsibius</taxon>
    </lineage>
</organism>
<dbReference type="CDD" id="cd01272">
    <property type="entry name" value="PTB1_Fe65"/>
    <property type="match status" value="1"/>
</dbReference>
<evidence type="ECO:0000256" key="2">
    <source>
        <dbReference type="SAM" id="MobiDB-lite"/>
    </source>
</evidence>
<dbReference type="PROSITE" id="PS01179">
    <property type="entry name" value="PID"/>
    <property type="match status" value="2"/>
</dbReference>
<dbReference type="InterPro" id="IPR039576">
    <property type="entry name" value="APBB1/2/3"/>
</dbReference>
<dbReference type="Proteomes" id="UP000192578">
    <property type="component" value="Unassembled WGS sequence"/>
</dbReference>
<dbReference type="GO" id="GO:0005737">
    <property type="term" value="C:cytoplasm"/>
    <property type="evidence" value="ECO:0007669"/>
    <property type="project" value="TreeGrafter"/>
</dbReference>
<dbReference type="PANTHER" id="PTHR14058">
    <property type="entry name" value="AMYLOID BETA A4 PRECURSOR PROTEIN-BINDING FAMILY B"/>
    <property type="match status" value="1"/>
</dbReference>
<dbReference type="Gene3D" id="2.30.29.30">
    <property type="entry name" value="Pleckstrin-homology domain (PH domain)/Phosphotyrosine-binding domain (PTB)"/>
    <property type="match status" value="2"/>
</dbReference>
<dbReference type="InterPro" id="IPR006020">
    <property type="entry name" value="PTB/PI_dom"/>
</dbReference>
<dbReference type="FunFam" id="2.30.29.30:FF:000034">
    <property type="entry name" value="amyloid beta A4 precursor protein-binding family B member 2"/>
    <property type="match status" value="1"/>
</dbReference>